<keyword evidence="2" id="KW-1185">Reference proteome</keyword>
<gene>
    <name evidence="1" type="ORF">BSZ36_14150</name>
</gene>
<name>A0A259U2K1_9BACT</name>
<sequence length="174" mass="18170">MLPLISAPLAALSVALYRRARRAEASRRQRRRLHRLGRYAALSAAYVVEPSDALAPSMAAARVLGLSPDEACAEAEVFRALNAAELPTLRASGAEIPLVSGGDGRPFLAPPEALPDRLAVAWLRSALADTILSATLRDVEGVVATAPIGGSASVRARARVVGERGTDGRTVGGR</sequence>
<dbReference type="EMBL" id="MQWB01000001">
    <property type="protein sequence ID" value="OZC04024.1"/>
    <property type="molecule type" value="Genomic_DNA"/>
</dbReference>
<reference evidence="1 2" key="1">
    <citation type="submission" date="2016-11" db="EMBL/GenBank/DDBJ databases">
        <title>Study of marine rhodopsin-containing bacteria.</title>
        <authorList>
            <person name="Yoshizawa S."/>
            <person name="Kumagai Y."/>
            <person name="Kogure K."/>
        </authorList>
    </citation>
    <scope>NUCLEOTIDE SEQUENCE [LARGE SCALE GENOMIC DNA]</scope>
    <source>
        <strain evidence="1 2">SG-29</strain>
    </source>
</reference>
<comment type="caution">
    <text evidence="1">The sequence shown here is derived from an EMBL/GenBank/DDBJ whole genome shotgun (WGS) entry which is preliminary data.</text>
</comment>
<organism evidence="1 2">
    <name type="scientific">Rubricoccus marinus</name>
    <dbReference type="NCBI Taxonomy" id="716817"/>
    <lineage>
        <taxon>Bacteria</taxon>
        <taxon>Pseudomonadati</taxon>
        <taxon>Rhodothermota</taxon>
        <taxon>Rhodothermia</taxon>
        <taxon>Rhodothermales</taxon>
        <taxon>Rubricoccaceae</taxon>
        <taxon>Rubricoccus</taxon>
    </lineage>
</organism>
<dbReference type="AlphaFoldDB" id="A0A259U2K1"/>
<dbReference type="RefSeq" id="WP_094550040.1">
    <property type="nucleotide sequence ID" value="NZ_MQWB01000001.1"/>
</dbReference>
<dbReference type="InParanoid" id="A0A259U2K1"/>
<evidence type="ECO:0000313" key="1">
    <source>
        <dbReference type="EMBL" id="OZC04024.1"/>
    </source>
</evidence>
<accession>A0A259U2K1</accession>
<proteinExistence type="predicted"/>
<evidence type="ECO:0000313" key="2">
    <source>
        <dbReference type="Proteomes" id="UP000216446"/>
    </source>
</evidence>
<protein>
    <submittedName>
        <fullName evidence="1">Uncharacterized protein</fullName>
    </submittedName>
</protein>
<dbReference type="Proteomes" id="UP000216446">
    <property type="component" value="Unassembled WGS sequence"/>
</dbReference>